<comment type="subcellular location">
    <subcellularLocation>
        <location evidence="1">Nucleus</location>
    </subcellularLocation>
</comment>
<evidence type="ECO:0000256" key="11">
    <source>
        <dbReference type="ARBA" id="ARBA00057322"/>
    </source>
</evidence>
<keyword evidence="8" id="KW-0804">Transcription</keyword>
<dbReference type="Gene3D" id="1.10.274.30">
    <property type="entry name" value="MRG domain"/>
    <property type="match status" value="1"/>
</dbReference>
<dbReference type="AlphaFoldDB" id="A0A9W7SL62"/>
<evidence type="ECO:0000256" key="9">
    <source>
        <dbReference type="ARBA" id="ARBA00023204"/>
    </source>
</evidence>
<gene>
    <name evidence="15" type="ORF">Tdes44962_MAKER04993</name>
</gene>
<dbReference type="GO" id="GO:0035267">
    <property type="term" value="C:NuA4 histone acetyltransferase complex"/>
    <property type="evidence" value="ECO:0007669"/>
    <property type="project" value="TreeGrafter"/>
</dbReference>
<dbReference type="SMART" id="SM00298">
    <property type="entry name" value="CHROMO"/>
    <property type="match status" value="1"/>
</dbReference>
<dbReference type="SUPFAM" id="SSF54160">
    <property type="entry name" value="Chromo domain-like"/>
    <property type="match status" value="1"/>
</dbReference>
<evidence type="ECO:0000313" key="15">
    <source>
        <dbReference type="EMBL" id="KAH9821396.1"/>
    </source>
</evidence>
<evidence type="ECO:0000313" key="16">
    <source>
        <dbReference type="Proteomes" id="UP001138500"/>
    </source>
</evidence>
<dbReference type="InterPro" id="IPR053820">
    <property type="entry name" value="MSL3_chromo-like"/>
</dbReference>
<evidence type="ECO:0000256" key="5">
    <source>
        <dbReference type="ARBA" id="ARBA00022763"/>
    </source>
</evidence>
<feature type="compositionally biased region" description="Polar residues" evidence="13">
    <location>
        <begin position="45"/>
        <end position="62"/>
    </location>
</feature>
<dbReference type="GO" id="GO:0006281">
    <property type="term" value="P:DNA repair"/>
    <property type="evidence" value="ECO:0007669"/>
    <property type="project" value="UniProtKB-KW"/>
</dbReference>
<dbReference type="InterPro" id="IPR008676">
    <property type="entry name" value="MRG"/>
</dbReference>
<comment type="subunit">
    <text evidence="3">Component of the NuA4 histone acetyltransferase complex.</text>
</comment>
<protein>
    <recommendedName>
        <fullName evidence="4">Chromatin modification-related protein EAF3</fullName>
    </recommendedName>
    <alternativeName>
        <fullName evidence="12">Chromatin modification-related protein eaf3</fullName>
    </alternativeName>
</protein>
<dbReference type="FunFam" id="1.10.274.30:FF:000004">
    <property type="entry name" value="Putative Chromatin modification-related protein eaf3"/>
    <property type="match status" value="1"/>
</dbReference>
<reference evidence="15 16" key="2">
    <citation type="journal article" date="2021" name="Curr. Genet.">
        <title>Genetic response to nitrogen starvation in the aggressive Eucalyptus foliar pathogen Teratosphaeria destructans.</title>
        <authorList>
            <person name="Havenga M."/>
            <person name="Wingfield B.D."/>
            <person name="Wingfield M.J."/>
            <person name="Dreyer L.L."/>
            <person name="Roets F."/>
            <person name="Aylward J."/>
        </authorList>
    </citation>
    <scope>NUCLEOTIDE SEQUENCE [LARGE SCALE GENOMIC DNA]</scope>
    <source>
        <strain evidence="15">CMW44962</strain>
    </source>
</reference>
<keyword evidence="9" id="KW-0234">DNA repair</keyword>
<proteinExistence type="inferred from homology"/>
<dbReference type="Gene3D" id="2.30.30.140">
    <property type="match status" value="1"/>
</dbReference>
<accession>A0A9W7SL62</accession>
<dbReference type="GO" id="GO:0006338">
    <property type="term" value="P:chromatin remodeling"/>
    <property type="evidence" value="ECO:0007669"/>
    <property type="project" value="UniProtKB-ARBA"/>
</dbReference>
<dbReference type="Proteomes" id="UP001138500">
    <property type="component" value="Unassembled WGS sequence"/>
</dbReference>
<feature type="region of interest" description="Disordered" evidence="13">
    <location>
        <begin position="145"/>
        <end position="209"/>
    </location>
</feature>
<comment type="similarity">
    <text evidence="2">Belongs to the MRG family.</text>
</comment>
<dbReference type="InterPro" id="IPR000953">
    <property type="entry name" value="Chromo/chromo_shadow_dom"/>
</dbReference>
<keyword evidence="5" id="KW-0227">DNA damage</keyword>
<dbReference type="Pfam" id="PF22732">
    <property type="entry name" value="MSL3_chromo-like"/>
    <property type="match status" value="1"/>
</dbReference>
<dbReference type="OrthoDB" id="124855at2759"/>
<evidence type="ECO:0000259" key="14">
    <source>
        <dbReference type="SMART" id="SM00298"/>
    </source>
</evidence>
<evidence type="ECO:0000256" key="1">
    <source>
        <dbReference type="ARBA" id="ARBA00004123"/>
    </source>
</evidence>
<dbReference type="GO" id="GO:0006355">
    <property type="term" value="P:regulation of DNA-templated transcription"/>
    <property type="evidence" value="ECO:0007669"/>
    <property type="project" value="InterPro"/>
</dbReference>
<dbReference type="EMBL" id="RIBY02002267">
    <property type="protein sequence ID" value="KAH9821396.1"/>
    <property type="molecule type" value="Genomic_DNA"/>
</dbReference>
<keyword evidence="6" id="KW-0156">Chromatin regulator</keyword>
<feature type="compositionally biased region" description="Polar residues" evidence="13">
    <location>
        <begin position="23"/>
        <end position="33"/>
    </location>
</feature>
<evidence type="ECO:0000256" key="4">
    <source>
        <dbReference type="ARBA" id="ARBA00018505"/>
    </source>
</evidence>
<evidence type="ECO:0000256" key="13">
    <source>
        <dbReference type="SAM" id="MobiDB-lite"/>
    </source>
</evidence>
<reference evidence="15 16" key="1">
    <citation type="journal article" date="2018" name="IMA Fungus">
        <title>IMA Genome-F 10: Nine draft genome sequences of Claviceps purpurea s.lat., including C. arundinis, C. humidiphila, and C. cf. spartinae, pseudomolecules for the pitch canker pathogen Fusarium circinatum, draft genome of Davidsoniella eucalypti, Grosmannia galeiformis, Quambalaria eucalypti, and Teratosphaeria destructans.</title>
        <authorList>
            <person name="Wingfield B.D."/>
            <person name="Liu M."/>
            <person name="Nguyen H.D."/>
            <person name="Lane F.A."/>
            <person name="Morgan S.W."/>
            <person name="De Vos L."/>
            <person name="Wilken P.M."/>
            <person name="Duong T.A."/>
            <person name="Aylward J."/>
            <person name="Coetzee M.P."/>
            <person name="Dadej K."/>
            <person name="De Beer Z.W."/>
            <person name="Findlay W."/>
            <person name="Havenga M."/>
            <person name="Kolarik M."/>
            <person name="Menzies J.G."/>
            <person name="Naidoo K."/>
            <person name="Pochopski O."/>
            <person name="Shoukouhi P."/>
            <person name="Santana Q.C."/>
            <person name="Seifert K.A."/>
            <person name="Soal N."/>
            <person name="Steenkamp E.T."/>
            <person name="Tatham C.T."/>
            <person name="van der Nest M.A."/>
            <person name="Wingfield M.J."/>
        </authorList>
    </citation>
    <scope>NUCLEOTIDE SEQUENCE [LARGE SCALE GENOMIC DNA]</scope>
    <source>
        <strain evidence="15">CMW44962</strain>
    </source>
</reference>
<keyword evidence="10" id="KW-0539">Nucleus</keyword>
<comment type="caution">
    <text evidence="15">The sequence shown here is derived from an EMBL/GenBank/DDBJ whole genome shotgun (WGS) entry which is preliminary data.</text>
</comment>
<name>A0A9W7SL62_9PEZI</name>
<dbReference type="PANTHER" id="PTHR10880:SF15">
    <property type="entry name" value="MSL COMPLEX SUBUNIT 3"/>
    <property type="match status" value="1"/>
</dbReference>
<dbReference type="CDD" id="cd18983">
    <property type="entry name" value="CBD_MSL3_like"/>
    <property type="match status" value="1"/>
</dbReference>
<dbReference type="InterPro" id="IPR038217">
    <property type="entry name" value="MRG_C_sf"/>
</dbReference>
<evidence type="ECO:0000256" key="10">
    <source>
        <dbReference type="ARBA" id="ARBA00023242"/>
    </source>
</evidence>
<evidence type="ECO:0000256" key="7">
    <source>
        <dbReference type="ARBA" id="ARBA00023015"/>
    </source>
</evidence>
<dbReference type="PROSITE" id="PS51640">
    <property type="entry name" value="MRG"/>
    <property type="match status" value="1"/>
</dbReference>
<organism evidence="15 16">
    <name type="scientific">Teratosphaeria destructans</name>
    <dbReference type="NCBI Taxonomy" id="418781"/>
    <lineage>
        <taxon>Eukaryota</taxon>
        <taxon>Fungi</taxon>
        <taxon>Dikarya</taxon>
        <taxon>Ascomycota</taxon>
        <taxon>Pezizomycotina</taxon>
        <taxon>Dothideomycetes</taxon>
        <taxon>Dothideomycetidae</taxon>
        <taxon>Mycosphaerellales</taxon>
        <taxon>Teratosphaeriaceae</taxon>
        <taxon>Teratosphaeria</taxon>
    </lineage>
</organism>
<sequence length="399" mass="45086">MKPQSGNAFTIGRTDQRALDARSASQSPKTKTSAYDYHRPGRCAETSNHTHTSPPHQRQDTQPPHRIKMAPAAGPVYAKDEKVLCFHGELLYEAKVLDSKLKDPNEKNGGHVYRVHYKGWKNTWDDWVPQERIRKLTEENKELANNLKKDMDAQRRAAAGKPASTSTSKKRPFGSDLAGSSARGSEDRSSAVPAPPPARGTKRGREIEGIDKEDDFVRRPAVRLVMPDVLKSALVDDWEHVTKENKLATVPSPTPVTRFLNEYYAFESQQRRPGSADADILEEVIAGVKEYFNKSLGRILLYRFERQQFYEMHKQVEAGHGEHAGETLADVYGCEHLLRLFVSMPDLIAHTNMDHQSVTRLREELVKMTQWLAKRIDTYLAAEYQHPGQEYVDNAKGGA</sequence>
<feature type="domain" description="Chromo" evidence="14">
    <location>
        <begin position="91"/>
        <end position="151"/>
    </location>
</feature>
<evidence type="ECO:0000256" key="6">
    <source>
        <dbReference type="ARBA" id="ARBA00022853"/>
    </source>
</evidence>
<evidence type="ECO:0000256" key="2">
    <source>
        <dbReference type="ARBA" id="ARBA00009093"/>
    </source>
</evidence>
<dbReference type="GO" id="GO:0032221">
    <property type="term" value="C:Rpd3S complex"/>
    <property type="evidence" value="ECO:0007669"/>
    <property type="project" value="TreeGrafter"/>
</dbReference>
<dbReference type="PANTHER" id="PTHR10880">
    <property type="entry name" value="MORTALITY FACTOR 4-LIKE PROTEIN"/>
    <property type="match status" value="1"/>
</dbReference>
<keyword evidence="16" id="KW-1185">Reference proteome</keyword>
<dbReference type="InterPro" id="IPR026541">
    <property type="entry name" value="MRG_dom"/>
</dbReference>
<dbReference type="InterPro" id="IPR016197">
    <property type="entry name" value="Chromo-like_dom_sf"/>
</dbReference>
<feature type="compositionally biased region" description="Basic and acidic residues" evidence="13">
    <location>
        <begin position="145"/>
        <end position="155"/>
    </location>
</feature>
<evidence type="ECO:0000256" key="8">
    <source>
        <dbReference type="ARBA" id="ARBA00023163"/>
    </source>
</evidence>
<comment type="function">
    <text evidence="11">Involved in deacetylation of histones, chromatin assembly and chromosome segregation. May act as a transcriptional oscillator, directing histone deacetylases to specific chromosomal domains. Component of the NuA4 histone acetyltransferase complex which is involved in transcriptional activation of selected genes principally by acetylation of nucleosomal histone H4 and H2A. The NuA4 complex is also involved in DNA repair.</text>
</comment>
<keyword evidence="7" id="KW-0805">Transcription regulation</keyword>
<evidence type="ECO:0000256" key="3">
    <source>
        <dbReference type="ARBA" id="ARBA00011353"/>
    </source>
</evidence>
<evidence type="ECO:0000256" key="12">
    <source>
        <dbReference type="ARBA" id="ARBA00072864"/>
    </source>
</evidence>
<feature type="region of interest" description="Disordered" evidence="13">
    <location>
        <begin position="1"/>
        <end position="66"/>
    </location>
</feature>
<dbReference type="Pfam" id="PF05712">
    <property type="entry name" value="MRG"/>
    <property type="match status" value="1"/>
</dbReference>